<accession>A0A4Z1TBR2</accession>
<name>A0A4Z1TBR2_GIAMU</name>
<comment type="caution">
    <text evidence="1">The sequence shown here is derived from an EMBL/GenBank/DDBJ whole genome shotgun (WGS) entry which is preliminary data.</text>
</comment>
<proteinExistence type="predicted"/>
<evidence type="ECO:0000313" key="2">
    <source>
        <dbReference type="Proteomes" id="UP000315496"/>
    </source>
</evidence>
<protein>
    <submittedName>
        <fullName evidence="1">Uncharacterized protein</fullName>
    </submittedName>
</protein>
<evidence type="ECO:0000313" key="1">
    <source>
        <dbReference type="EMBL" id="TNJ29969.1"/>
    </source>
</evidence>
<reference evidence="1 2" key="1">
    <citation type="submission" date="2019-05" db="EMBL/GenBank/DDBJ databases">
        <title>The compact genome of Giardia muris reveals important steps in the evolution of intestinal protozoan parasites.</title>
        <authorList>
            <person name="Xu F."/>
            <person name="Jimenez-Gonzalez A."/>
            <person name="Einarsson E."/>
            <person name="Astvaldsson A."/>
            <person name="Peirasmaki D."/>
            <person name="Eckmann L."/>
            <person name="Andersson J.O."/>
            <person name="Svard S.G."/>
            <person name="Jerlstrom-Hultqvist J."/>
        </authorList>
    </citation>
    <scope>NUCLEOTIDE SEQUENCE [LARGE SCALE GENOMIC DNA]</scope>
    <source>
        <strain evidence="1 2">Roberts-Thomson</strain>
    </source>
</reference>
<keyword evidence="2" id="KW-1185">Reference proteome</keyword>
<organism evidence="1 2">
    <name type="scientific">Giardia muris</name>
    <dbReference type="NCBI Taxonomy" id="5742"/>
    <lineage>
        <taxon>Eukaryota</taxon>
        <taxon>Metamonada</taxon>
        <taxon>Diplomonadida</taxon>
        <taxon>Hexamitidae</taxon>
        <taxon>Giardiinae</taxon>
        <taxon>Giardia</taxon>
    </lineage>
</organism>
<dbReference type="AlphaFoldDB" id="A0A4Z1TBR2"/>
<dbReference type="EMBL" id="VDLU01000001">
    <property type="protein sequence ID" value="TNJ29969.1"/>
    <property type="molecule type" value="Genomic_DNA"/>
</dbReference>
<sequence length="318" mass="35625">MHLRFSLVASKANHLHRLLQMAPDMGWNLFCKYEGLPTTHIEFVCFEENVYVRLAIASTFSTFDFMSTGPFVLYFMARDLIQVFEHPNVPYFNGYLMKHASGYILQVLCAKGDLLLTNDASSSVMTRYEVPVAFKKGHLESIDDLLLRLSHLIRRCTSNTEVNEEPSVSEDSLDGKPVRIVGQKDFIVPTQNPLFLRLFGLFTSLPGSESLQITVTTIPQTVEEGGGARVTIELSCWLLSTSVCYREPGTPDTTDVTTVVYKTRASLFAERFSRIFNVATAFDYRWSLGISVMRSLAICSLCMEDTGEGIYTAIEAAS</sequence>
<dbReference type="Proteomes" id="UP000315496">
    <property type="component" value="Chromosome 1"/>
</dbReference>
<gene>
    <name evidence="1" type="ORF">GMRT_13549</name>
</gene>
<dbReference type="VEuPathDB" id="GiardiaDB:GMRT_13549"/>